<evidence type="ECO:0000256" key="9">
    <source>
        <dbReference type="ARBA" id="ARBA00023036"/>
    </source>
</evidence>
<gene>
    <name evidence="17" type="primary">TDRD1</name>
</gene>
<dbReference type="FunFam" id="2.100.10.50:FF:000002">
    <property type="entry name" value="Multivesicular body subunit 12B"/>
    <property type="match status" value="1"/>
</dbReference>
<evidence type="ECO:0000256" key="8">
    <source>
        <dbReference type="ARBA" id="ARBA00022927"/>
    </source>
</evidence>
<dbReference type="Pfam" id="PF10240">
    <property type="entry name" value="DUF2464"/>
    <property type="match status" value="1"/>
</dbReference>
<comment type="subcellular location">
    <subcellularLocation>
        <location evidence="1">Cytoplasm</location>
    </subcellularLocation>
    <subcellularLocation>
        <location evidence="2">Late endosome membrane</location>
        <topology evidence="2">Peripheral membrane protein</topology>
    </subcellularLocation>
</comment>
<feature type="compositionally biased region" description="Basic and acidic residues" evidence="14">
    <location>
        <begin position="195"/>
        <end position="207"/>
    </location>
</feature>
<reference evidence="17" key="2">
    <citation type="submission" date="2025-08" db="UniProtKB">
        <authorList>
            <consortium name="Ensembl"/>
        </authorList>
    </citation>
    <scope>IDENTIFICATION</scope>
</reference>
<keyword evidence="5" id="KW-0813">Transport</keyword>
<organism evidence="17 18">
    <name type="scientific">Pygocentrus nattereri</name>
    <name type="common">Red-bellied piranha</name>
    <dbReference type="NCBI Taxonomy" id="42514"/>
    <lineage>
        <taxon>Eukaryota</taxon>
        <taxon>Metazoa</taxon>
        <taxon>Chordata</taxon>
        <taxon>Craniata</taxon>
        <taxon>Vertebrata</taxon>
        <taxon>Euteleostomi</taxon>
        <taxon>Actinopterygii</taxon>
        <taxon>Neopterygii</taxon>
        <taxon>Teleostei</taxon>
        <taxon>Ostariophysi</taxon>
        <taxon>Characiformes</taxon>
        <taxon>Characoidei</taxon>
        <taxon>Pygocentrus</taxon>
    </lineage>
</organism>
<dbReference type="PROSITE" id="PS51498">
    <property type="entry name" value="MABP"/>
    <property type="match status" value="1"/>
</dbReference>
<dbReference type="PANTHER" id="PTHR31612:SF2">
    <property type="entry name" value="MULTIVESICULAR BODY SUBUNIT 12A"/>
    <property type="match status" value="1"/>
</dbReference>
<evidence type="ECO:0000256" key="11">
    <source>
        <dbReference type="ARBA" id="ARBA00033002"/>
    </source>
</evidence>
<proteinExistence type="inferred from homology"/>
<keyword evidence="9" id="KW-0729">SH3-binding</keyword>
<dbReference type="Ensembl" id="ENSPNAT00000044742.1">
    <property type="protein sequence ID" value="ENSPNAP00000060833.1"/>
    <property type="gene ID" value="ENSPNAG00000007242.2"/>
</dbReference>
<evidence type="ECO:0000313" key="17">
    <source>
        <dbReference type="Ensembl" id="ENSPNAP00000060833.1"/>
    </source>
</evidence>
<evidence type="ECO:0000256" key="12">
    <source>
        <dbReference type="ARBA" id="ARBA00033024"/>
    </source>
</evidence>
<dbReference type="PANTHER" id="PTHR31612">
    <property type="entry name" value="MULTIVESICULAR BODY SUBUNIT 12A"/>
    <property type="match status" value="1"/>
</dbReference>
<dbReference type="InterPro" id="IPR040335">
    <property type="entry name" value="MVB12A"/>
</dbReference>
<evidence type="ECO:0000256" key="4">
    <source>
        <dbReference type="ARBA" id="ARBA00017653"/>
    </source>
</evidence>
<evidence type="ECO:0000313" key="18">
    <source>
        <dbReference type="Proteomes" id="UP001501920"/>
    </source>
</evidence>
<dbReference type="InterPro" id="IPR018798">
    <property type="entry name" value="MVB12A/B"/>
</dbReference>
<sequence>MSVSGASSRPITAMAWASSGTTCPSHFTLIGMTEDGTTANFTKGFALKAGYYLCYSKDLSGGMVVSDVKVIPDKETLPQGYNYIPEFMDSKASVWKKKRVCVRIVPMESVTTAVLDIRLTAKSKMMLQQYTCLGDMLGYVLWCMKGPFSTPVPQAKPRRISLDLRQLSLEATGPPLPLRPSNLPQAPPKISHCRSTLDNKESKESHDSSNIYGITAMDGVPFVLHPKFETPINEKVSVVTLDDFRIKSTQDIENEYHYTFAVEELAAKRSRPLMS</sequence>
<feature type="region of interest" description="Disordered" evidence="14">
    <location>
        <begin position="172"/>
        <end position="210"/>
    </location>
</feature>
<keyword evidence="7" id="KW-0967">Endosome</keyword>
<dbReference type="Gene3D" id="2.100.10.50">
    <property type="match status" value="1"/>
</dbReference>
<feature type="domain" description="MABP" evidence="16">
    <location>
        <begin position="8"/>
        <end position="147"/>
    </location>
</feature>
<reference evidence="17 18" key="1">
    <citation type="submission" date="2020-10" db="EMBL/GenBank/DDBJ databases">
        <title>Pygocentrus nattereri (red-bellied piranha) genome, fPygNat1, primary haplotype.</title>
        <authorList>
            <person name="Myers G."/>
            <person name="Meyer A."/>
            <person name="Karagic N."/>
            <person name="Pippel M."/>
            <person name="Winkler S."/>
            <person name="Tracey A."/>
            <person name="Wood J."/>
            <person name="Formenti G."/>
            <person name="Howe K."/>
            <person name="Fedrigo O."/>
            <person name="Jarvis E.D."/>
        </authorList>
    </citation>
    <scope>NUCLEOTIDE SEQUENCE [LARGE SCALE GENOMIC DNA]</scope>
</reference>
<dbReference type="GO" id="GO:0019075">
    <property type="term" value="P:virus maturation"/>
    <property type="evidence" value="ECO:0007669"/>
    <property type="project" value="TreeGrafter"/>
</dbReference>
<keyword evidence="6" id="KW-0963">Cytoplasm</keyword>
<dbReference type="GO" id="GO:0000813">
    <property type="term" value="C:ESCRT I complex"/>
    <property type="evidence" value="ECO:0007669"/>
    <property type="project" value="InterPro"/>
</dbReference>
<dbReference type="GO" id="GO:0046755">
    <property type="term" value="P:viral budding"/>
    <property type="evidence" value="ECO:0007669"/>
    <property type="project" value="TreeGrafter"/>
</dbReference>
<keyword evidence="8" id="KW-0653">Protein transport</keyword>
<dbReference type="InterPro" id="IPR023341">
    <property type="entry name" value="MABP"/>
</dbReference>
<evidence type="ECO:0000256" key="6">
    <source>
        <dbReference type="ARBA" id="ARBA00022490"/>
    </source>
</evidence>
<evidence type="ECO:0000256" key="10">
    <source>
        <dbReference type="ARBA" id="ARBA00023136"/>
    </source>
</evidence>
<dbReference type="GO" id="GO:0015031">
    <property type="term" value="P:protein transport"/>
    <property type="evidence" value="ECO:0007669"/>
    <property type="project" value="UniProtKB-KW"/>
</dbReference>
<evidence type="ECO:0000256" key="3">
    <source>
        <dbReference type="ARBA" id="ARBA00010432"/>
    </source>
</evidence>
<evidence type="ECO:0000259" key="15">
    <source>
        <dbReference type="PROSITE" id="PS51497"/>
    </source>
</evidence>
<evidence type="ECO:0000256" key="7">
    <source>
        <dbReference type="ARBA" id="ARBA00022753"/>
    </source>
</evidence>
<dbReference type="GO" id="GO:0042058">
    <property type="term" value="P:regulation of epidermal growth factor receptor signaling pathway"/>
    <property type="evidence" value="ECO:0007669"/>
    <property type="project" value="TreeGrafter"/>
</dbReference>
<dbReference type="GO" id="GO:0032801">
    <property type="term" value="P:receptor catabolic process"/>
    <property type="evidence" value="ECO:0007669"/>
    <property type="project" value="TreeGrafter"/>
</dbReference>
<dbReference type="AlphaFoldDB" id="A0AAR2K931"/>
<evidence type="ECO:0000256" key="2">
    <source>
        <dbReference type="ARBA" id="ARBA00004633"/>
    </source>
</evidence>
<keyword evidence="10" id="KW-0472">Membrane</keyword>
<feature type="domain" description="UMA" evidence="15">
    <location>
        <begin position="217"/>
        <end position="267"/>
    </location>
</feature>
<comment type="function">
    <text evidence="13">Component of the ESCRT-I complex, a regulator of vesicular trafficking process. Required for the sorting of endocytic ubiquitinated cargos into multivesicular bodies.</text>
</comment>
<keyword evidence="18" id="KW-1185">Reference proteome</keyword>
<dbReference type="GO" id="GO:0032510">
    <property type="term" value="P:endosome to lysosome transport via multivesicular body sorting pathway"/>
    <property type="evidence" value="ECO:0007669"/>
    <property type="project" value="TreeGrafter"/>
</dbReference>
<dbReference type="Proteomes" id="UP001501920">
    <property type="component" value="Chromosome 12"/>
</dbReference>
<dbReference type="GeneTree" id="ENSGT00940000160542"/>
<accession>A0AAR2K931</accession>
<dbReference type="GO" id="GO:0005829">
    <property type="term" value="C:cytosol"/>
    <property type="evidence" value="ECO:0007669"/>
    <property type="project" value="TreeGrafter"/>
</dbReference>
<evidence type="ECO:0000259" key="16">
    <source>
        <dbReference type="PROSITE" id="PS51498"/>
    </source>
</evidence>
<name>A0AAR2K931_PYGNA</name>
<dbReference type="InterPro" id="IPR023340">
    <property type="entry name" value="UMA"/>
</dbReference>
<evidence type="ECO:0000256" key="14">
    <source>
        <dbReference type="SAM" id="MobiDB-lite"/>
    </source>
</evidence>
<dbReference type="GO" id="GO:0031902">
    <property type="term" value="C:late endosome membrane"/>
    <property type="evidence" value="ECO:0007669"/>
    <property type="project" value="UniProtKB-SubCell"/>
</dbReference>
<protein>
    <recommendedName>
        <fullName evidence="4">Multivesicular body subunit 12A</fullName>
    </recommendedName>
    <alternativeName>
        <fullName evidence="12">ESCRT-I complex subunit MVB12A</fullName>
    </alternativeName>
    <alternativeName>
        <fullName evidence="11">Protein FAM125A</fullName>
    </alternativeName>
</protein>
<comment type="similarity">
    <text evidence="3">Belongs to the MVB12 family.</text>
</comment>
<reference evidence="17" key="3">
    <citation type="submission" date="2025-09" db="UniProtKB">
        <authorList>
            <consortium name="Ensembl"/>
        </authorList>
    </citation>
    <scope>IDENTIFICATION</scope>
</reference>
<evidence type="ECO:0000256" key="1">
    <source>
        <dbReference type="ARBA" id="ARBA00004496"/>
    </source>
</evidence>
<dbReference type="GO" id="GO:0017124">
    <property type="term" value="F:SH3 domain binding"/>
    <property type="evidence" value="ECO:0007669"/>
    <property type="project" value="UniProtKB-KW"/>
</dbReference>
<evidence type="ECO:0000256" key="13">
    <source>
        <dbReference type="ARBA" id="ARBA00053101"/>
    </source>
</evidence>
<evidence type="ECO:0000256" key="5">
    <source>
        <dbReference type="ARBA" id="ARBA00022448"/>
    </source>
</evidence>
<dbReference type="PROSITE" id="PS51497">
    <property type="entry name" value="UMA"/>
    <property type="match status" value="1"/>
</dbReference>